<reference evidence="3 4" key="1">
    <citation type="journal article" date="2015" name="Genome Biol. Evol.">
        <title>Comparative Genomics of a Bacterivorous Green Alga Reveals Evolutionary Causalities and Consequences of Phago-Mixotrophic Mode of Nutrition.</title>
        <authorList>
            <person name="Burns J.A."/>
            <person name="Paasch A."/>
            <person name="Narechania A."/>
            <person name="Kim E."/>
        </authorList>
    </citation>
    <scope>NUCLEOTIDE SEQUENCE [LARGE SCALE GENOMIC DNA]</scope>
    <source>
        <strain evidence="3 4">PLY_AMNH</strain>
    </source>
</reference>
<evidence type="ECO:0000256" key="1">
    <source>
        <dbReference type="SAM" id="MobiDB-lite"/>
    </source>
</evidence>
<dbReference type="GO" id="GO:0005576">
    <property type="term" value="C:extracellular region"/>
    <property type="evidence" value="ECO:0007669"/>
    <property type="project" value="UniProtKB-SubCell"/>
</dbReference>
<dbReference type="PANTHER" id="PTHR11319">
    <property type="entry name" value="G PROTEIN-COUPLED RECEPTOR-RELATED"/>
    <property type="match status" value="1"/>
</dbReference>
<dbReference type="AlphaFoldDB" id="A0AAE0FB20"/>
<sequence length="512" mass="53807">MALEEDSLKQGLRHVGICQMGDCTGLPLSDYPYNYLAQCNCDDLGYYKEITVLDPLPPPPPSPPEPPQAPPIVIVNGSEVVIDVPDYADDHLEEVVETEPVRLVTLYADVTLSHRLPLLNHSLTIHGRCNFTDGSTGTKRCTIDGTAAGTILQVAPGVTLSMDRVVLTNNHLPPDSEITDIIFGGAISVLGDIYNPVDKASVELYDCVLANNRATGDGGAVYVEDGLLLLVDCHFTSNEAEGFGGAVAAFSADVVLHNCTVEGGSARQGGGLYVGSSNLTVTAGSLVAGNLAVRHGGGLCCEDSAVLIEGGSRVAENHAEYNQYSSESSGLGGGVYFVSALSAPRAQRRALLARAPRVRRPWHGLVWCWATPPSLATWQARDGSGPLAEAPIMTCGVGAGKKGGGIFLMYGALDMTLLWSHANQAVSGGGIYGYYASSIAITGGSLVADNVAGTTLPRANRRITCLSSWPDDSPPANNRLAVGGLIAVPRKRRRAADAGHHARVTRMGRRPS</sequence>
<dbReference type="Proteomes" id="UP001190700">
    <property type="component" value="Unassembled WGS sequence"/>
</dbReference>
<organism evidence="3 4">
    <name type="scientific">Cymbomonas tetramitiformis</name>
    <dbReference type="NCBI Taxonomy" id="36881"/>
    <lineage>
        <taxon>Eukaryota</taxon>
        <taxon>Viridiplantae</taxon>
        <taxon>Chlorophyta</taxon>
        <taxon>Pyramimonadophyceae</taxon>
        <taxon>Pyramimonadales</taxon>
        <taxon>Pyramimonadaceae</taxon>
        <taxon>Cymbomonas</taxon>
    </lineage>
</organism>
<dbReference type="InterPro" id="IPR039448">
    <property type="entry name" value="Beta_helix"/>
</dbReference>
<evidence type="ECO:0000313" key="4">
    <source>
        <dbReference type="Proteomes" id="UP001190700"/>
    </source>
</evidence>
<evidence type="ECO:0000259" key="2">
    <source>
        <dbReference type="Pfam" id="PF13229"/>
    </source>
</evidence>
<feature type="compositionally biased region" description="Basic residues" evidence="1">
    <location>
        <begin position="501"/>
        <end position="512"/>
    </location>
</feature>
<name>A0AAE0FB20_9CHLO</name>
<comment type="caution">
    <text evidence="3">The sequence shown here is derived from an EMBL/GenBank/DDBJ whole genome shotgun (WGS) entry which is preliminary data.</text>
</comment>
<feature type="region of interest" description="Disordered" evidence="1">
    <location>
        <begin position="493"/>
        <end position="512"/>
    </location>
</feature>
<feature type="domain" description="Right handed beta helix" evidence="2">
    <location>
        <begin position="138"/>
        <end position="303"/>
    </location>
</feature>
<dbReference type="PANTHER" id="PTHR11319:SF35">
    <property type="entry name" value="OUTER MEMBRANE PROTEIN PMPC-RELATED"/>
    <property type="match status" value="1"/>
</dbReference>
<dbReference type="SUPFAM" id="SSF51126">
    <property type="entry name" value="Pectin lyase-like"/>
    <property type="match status" value="1"/>
</dbReference>
<proteinExistence type="predicted"/>
<dbReference type="Pfam" id="PF13229">
    <property type="entry name" value="Beta_helix"/>
    <property type="match status" value="1"/>
</dbReference>
<accession>A0AAE0FB20</accession>
<gene>
    <name evidence="3" type="ORF">CYMTET_34490</name>
</gene>
<protein>
    <recommendedName>
        <fullName evidence="2">Right handed beta helix domain-containing protein</fullName>
    </recommendedName>
</protein>
<keyword evidence="4" id="KW-1185">Reference proteome</keyword>
<dbReference type="InterPro" id="IPR011050">
    <property type="entry name" value="Pectin_lyase_fold/virulence"/>
</dbReference>
<dbReference type="EMBL" id="LGRX02021722">
    <property type="protein sequence ID" value="KAK3256373.1"/>
    <property type="molecule type" value="Genomic_DNA"/>
</dbReference>
<evidence type="ECO:0000313" key="3">
    <source>
        <dbReference type="EMBL" id="KAK3256373.1"/>
    </source>
</evidence>